<dbReference type="EMBL" id="FMYW01000015">
    <property type="protein sequence ID" value="SDC69686.1"/>
    <property type="molecule type" value="Genomic_DNA"/>
</dbReference>
<protein>
    <submittedName>
        <fullName evidence="1">Uncharacterized protein</fullName>
    </submittedName>
</protein>
<name>A0A1G6NQU6_9FIRM</name>
<reference evidence="2" key="1">
    <citation type="submission" date="2016-10" db="EMBL/GenBank/DDBJ databases">
        <authorList>
            <person name="Varghese N."/>
            <person name="Submissions S."/>
        </authorList>
    </citation>
    <scope>NUCLEOTIDE SEQUENCE [LARGE SCALE GENOMIC DNA]</scope>
    <source>
        <strain evidence="2">DSM 11005</strain>
    </source>
</reference>
<organism evidence="1 2">
    <name type="scientific">Succiniclasticum ruminis</name>
    <dbReference type="NCBI Taxonomy" id="40841"/>
    <lineage>
        <taxon>Bacteria</taxon>
        <taxon>Bacillati</taxon>
        <taxon>Bacillota</taxon>
        <taxon>Negativicutes</taxon>
        <taxon>Acidaminococcales</taxon>
        <taxon>Acidaminococcaceae</taxon>
        <taxon>Succiniclasticum</taxon>
    </lineage>
</organism>
<accession>A0A1G6NQU6</accession>
<dbReference type="AlphaFoldDB" id="A0A1G6NQU6"/>
<evidence type="ECO:0000313" key="1">
    <source>
        <dbReference type="EMBL" id="SDC69686.1"/>
    </source>
</evidence>
<gene>
    <name evidence="1" type="ORF">SAMN04487864_11532</name>
</gene>
<evidence type="ECO:0000313" key="2">
    <source>
        <dbReference type="Proteomes" id="UP000198943"/>
    </source>
</evidence>
<sequence length="189" mass="20729">MSIPASTVLRHIRLQINDFDEAKVSNFQILIFLNRALSAVSSAIAARGLDFLTASHVYSSPSEITGAALPDDYQSVREVTDGSGYTLTPTYITKTPQTYEYKIMGEKIYCGASSYTLFYQRFIGPVDDLDTDNIAVPAYCLGLIVQTTVNLMQGMAAPELVQAINNIIDTDIPSLTYDKKRGRVIENAG</sequence>
<dbReference type="RefSeq" id="WP_093730990.1">
    <property type="nucleotide sequence ID" value="NZ_FMYW01000015.1"/>
</dbReference>
<keyword evidence="2" id="KW-1185">Reference proteome</keyword>
<dbReference type="Proteomes" id="UP000198943">
    <property type="component" value="Unassembled WGS sequence"/>
</dbReference>
<proteinExistence type="predicted"/>